<evidence type="ECO:0000313" key="1">
    <source>
        <dbReference type="EMBL" id="JAH62131.1"/>
    </source>
</evidence>
<dbReference type="EMBL" id="GBXM01046446">
    <property type="protein sequence ID" value="JAH62131.1"/>
    <property type="molecule type" value="Transcribed_RNA"/>
</dbReference>
<reference evidence="1" key="1">
    <citation type="submission" date="2014-11" db="EMBL/GenBank/DDBJ databases">
        <authorList>
            <person name="Amaro Gonzalez C."/>
        </authorList>
    </citation>
    <scope>NUCLEOTIDE SEQUENCE</scope>
</reference>
<accession>A0A0E9U8G0</accession>
<name>A0A0E9U8G0_ANGAN</name>
<proteinExistence type="predicted"/>
<organism evidence="1">
    <name type="scientific">Anguilla anguilla</name>
    <name type="common">European freshwater eel</name>
    <name type="synonym">Muraena anguilla</name>
    <dbReference type="NCBI Taxonomy" id="7936"/>
    <lineage>
        <taxon>Eukaryota</taxon>
        <taxon>Metazoa</taxon>
        <taxon>Chordata</taxon>
        <taxon>Craniata</taxon>
        <taxon>Vertebrata</taxon>
        <taxon>Euteleostomi</taxon>
        <taxon>Actinopterygii</taxon>
        <taxon>Neopterygii</taxon>
        <taxon>Teleostei</taxon>
        <taxon>Anguilliformes</taxon>
        <taxon>Anguillidae</taxon>
        <taxon>Anguilla</taxon>
    </lineage>
</organism>
<dbReference type="AlphaFoldDB" id="A0A0E9U8G0"/>
<protein>
    <submittedName>
        <fullName evidence="1">Uncharacterized protein</fullName>
    </submittedName>
</protein>
<sequence length="40" mass="4572">MKIRMSACSDCNILTLFGWPAKIVLAKKKEKKKTHTHSVK</sequence>
<reference evidence="1" key="2">
    <citation type="journal article" date="2015" name="Fish Shellfish Immunol.">
        <title>Early steps in the European eel (Anguilla anguilla)-Vibrio vulnificus interaction in the gills: Role of the RtxA13 toxin.</title>
        <authorList>
            <person name="Callol A."/>
            <person name="Pajuelo D."/>
            <person name="Ebbesson L."/>
            <person name="Teles M."/>
            <person name="MacKenzie S."/>
            <person name="Amaro C."/>
        </authorList>
    </citation>
    <scope>NUCLEOTIDE SEQUENCE</scope>
</reference>